<dbReference type="Proteomes" id="UP000279271">
    <property type="component" value="Unassembled WGS sequence"/>
</dbReference>
<dbReference type="FunFam" id="3.40.50.620:FF:000221">
    <property type="entry name" value="Nicotinamide/nicotinic acid mononucleotide adenylyltransferase 3"/>
    <property type="match status" value="1"/>
</dbReference>
<name>A0A3M7L680_AUXPR</name>
<evidence type="ECO:0000256" key="9">
    <source>
        <dbReference type="ARBA" id="ARBA00022840"/>
    </source>
</evidence>
<evidence type="ECO:0000259" key="17">
    <source>
        <dbReference type="Pfam" id="PF01778"/>
    </source>
</evidence>
<evidence type="ECO:0000256" key="13">
    <source>
        <dbReference type="ARBA" id="ARBA00075132"/>
    </source>
</evidence>
<evidence type="ECO:0000256" key="6">
    <source>
        <dbReference type="ARBA" id="ARBA00022679"/>
    </source>
</evidence>
<evidence type="ECO:0000256" key="4">
    <source>
        <dbReference type="ARBA" id="ARBA00011881"/>
    </source>
</evidence>
<dbReference type="InterPro" id="IPR004821">
    <property type="entry name" value="Cyt_trans-like"/>
</dbReference>
<evidence type="ECO:0000256" key="15">
    <source>
        <dbReference type="ARBA" id="ARBA00093425"/>
    </source>
</evidence>
<evidence type="ECO:0000313" key="19">
    <source>
        <dbReference type="Proteomes" id="UP000279271"/>
    </source>
</evidence>
<dbReference type="EMBL" id="QOKY01000130">
    <property type="protein sequence ID" value="RMZ57062.1"/>
    <property type="molecule type" value="Genomic_DNA"/>
</dbReference>
<evidence type="ECO:0000313" key="18">
    <source>
        <dbReference type="EMBL" id="RMZ57062.1"/>
    </source>
</evidence>
<evidence type="ECO:0000256" key="2">
    <source>
        <dbReference type="ARBA" id="ARBA00004173"/>
    </source>
</evidence>
<evidence type="ECO:0000256" key="7">
    <source>
        <dbReference type="ARBA" id="ARBA00022695"/>
    </source>
</evidence>
<comment type="cofactor">
    <cofactor evidence="1">
        <name>Mg(2+)</name>
        <dbReference type="ChEBI" id="CHEBI:18420"/>
    </cofactor>
</comment>
<dbReference type="NCBIfam" id="TIGR00482">
    <property type="entry name" value="nicotinate (nicotinamide) nucleotide adenylyltransferase"/>
    <property type="match status" value="1"/>
</dbReference>
<keyword evidence="10" id="KW-0520">NAD</keyword>
<comment type="pathway">
    <text evidence="3">Cofactor biosynthesis; NAD(+) biosynthesis.</text>
</comment>
<dbReference type="GO" id="GO:0009435">
    <property type="term" value="P:NAD+ biosynthetic process"/>
    <property type="evidence" value="ECO:0007669"/>
    <property type="project" value="UniProtKB-UniPathway"/>
</dbReference>
<accession>A0A3M7L680</accession>
<keyword evidence="5" id="KW-0662">Pyridine nucleotide biosynthesis</keyword>
<dbReference type="GO" id="GO:0005524">
    <property type="term" value="F:ATP binding"/>
    <property type="evidence" value="ECO:0007669"/>
    <property type="project" value="UniProtKB-KW"/>
</dbReference>
<comment type="function">
    <text evidence="15">Catalyzes the formation of NAD(+) from nicotinamide mononucleotide (NMN) and ATP. Can also use the deamidated form; nicotinic acid mononucleotide (NaMN) as substrate with the same efficiency. Can use triazofurin monophosphate (TrMP) as substrate. Can also use GTP and ITP as nucleotide donors. Also catalyzes the reverse reaction, i.e. the pyrophosphorolytic cleavage of NAD(+). For the pyrophosphorolytic activity, can use NAD(+), NADH, NaAD, nicotinic acid adenine dinucleotide phosphate (NHD), nicotinamide guanine dinucleotide (NGD) as substrates. Fails to cleave phosphorylated dinucleotides NADP(+), NADPH and NaADP(+). Protects against axonal degeneration following injury. May be involved in the maintenance of axonal integrity. Also functions as a stress-response chaperone protein that prevents toxic aggregation of proteins; this function may be independent of its NAD(+) synthesis activity.</text>
</comment>
<proteinExistence type="predicted"/>
<sequence>MTVNSVQGFWSKAVSVAPSGWWRGGATAQVPLPTDKLQCHAPARGAAGPGKPPVGYRPVVLVACGSFNPPTIAHLRMMELARDAMTAQGYDVLGGYLSPVSDAYWKEGLAPAAHRVAMAQAAAASSDFVMVDAWEAAQPHYTRTLVELQRVQAELGRAFSTEERGGAGVLASSAGPAPSPRAVLVCGADVLETMADPSLWRQDLLDALLSQHGVVCVTRGGARALSLLETPGTLLHQHAGRVSIVQEPVPTDISSSLVRKELEQGRSVRYLVPDDALTHIYSHGLSLDEPDIMSSSLVWELVKKNNAFLKKNINGIVVSTEPGNLMNKHSYKYSGLANFGKTMDVSADESGLLISTSSKKRAGNLRSFAVKSHARKATKSAVATAGAIRPDLKDAARAKASALAWSLREHFPHSSCFVFSNTSSTFWCAWTRAFSASLGPTDFFREVQPSLARHLVSSQEQAMLSVRLSHQEWPGARAFHAFSAAALACSQVSPLADLVSSQRRLAAVSTSAQGCPRRLLLVAPEAAGVASAAFCASAQLSPVLALVVSHALWALALASSQLEREVSCSTPKPESQLLERTSRQESAAARLASSQVCPVSCLVRCHCSQVHERVARALPRLGRPRLLPVGVGRVQAALVGAAGHVAGRIVALMRLALRLLPGGVGGCLGVLPGALALARAGAVGAVRLAHGRAPGVGGLVIPRARPSAAVSTACCAPPPTELAAEAAAPLAVSDASFTVADASFTTPFAAPLASFTAPLVAPSAWAAALGLGIHGVLVGAAQPGQALGMEPGATKQAARRRRCTGTGDELGCIGLVLAY</sequence>
<reference evidence="19" key="1">
    <citation type="journal article" date="2018" name="Algal Res.">
        <title>Characterization of plant carbon substrate utilization by Auxenochlorella protothecoides.</title>
        <authorList>
            <person name="Vogler B.W."/>
            <person name="Starkenburg S.R."/>
            <person name="Sudasinghe N."/>
            <person name="Schambach J.Y."/>
            <person name="Rollin J.A."/>
            <person name="Pattathil S."/>
            <person name="Barry A.N."/>
        </authorList>
    </citation>
    <scope>NUCLEOTIDE SEQUENCE [LARGE SCALE GENOMIC DNA]</scope>
    <source>
        <strain evidence="19">UTEX 25</strain>
    </source>
</reference>
<dbReference type="AlphaFoldDB" id="A0A3M7L680"/>
<comment type="caution">
    <text evidence="18">The sequence shown here is derived from an EMBL/GenBank/DDBJ whole genome shotgun (WGS) entry which is preliminary data.</text>
</comment>
<organism evidence="18 19">
    <name type="scientific">Auxenochlorella protothecoides</name>
    <name type="common">Green microalga</name>
    <name type="synonym">Chlorella protothecoides</name>
    <dbReference type="NCBI Taxonomy" id="3075"/>
    <lineage>
        <taxon>Eukaryota</taxon>
        <taxon>Viridiplantae</taxon>
        <taxon>Chlorophyta</taxon>
        <taxon>core chlorophytes</taxon>
        <taxon>Trebouxiophyceae</taxon>
        <taxon>Chlorellales</taxon>
        <taxon>Chlorellaceae</taxon>
        <taxon>Auxenochlorella</taxon>
    </lineage>
</organism>
<evidence type="ECO:0000256" key="10">
    <source>
        <dbReference type="ARBA" id="ARBA00023027"/>
    </source>
</evidence>
<dbReference type="GO" id="GO:0005759">
    <property type="term" value="C:mitochondrial matrix"/>
    <property type="evidence" value="ECO:0007669"/>
    <property type="project" value="UniProtKB-ARBA"/>
</dbReference>
<dbReference type="GO" id="GO:0000309">
    <property type="term" value="F:nicotinamide-nucleotide adenylyltransferase activity"/>
    <property type="evidence" value="ECO:0007669"/>
    <property type="project" value="TreeGrafter"/>
</dbReference>
<dbReference type="Pfam" id="PF01778">
    <property type="entry name" value="Ribosomal_L28e"/>
    <property type="match status" value="1"/>
</dbReference>
<protein>
    <recommendedName>
        <fullName evidence="12">Nicotinamide/nicotinic acid mononucleotide adenylyltransferase 3</fullName>
    </recommendedName>
    <alternativeName>
        <fullName evidence="13">Nicotinamide-nucleotide adenylyltransferase 3</fullName>
    </alternativeName>
    <alternativeName>
        <fullName evidence="14">Nicotinate-nucleotide adenylyltransferase 3</fullName>
    </alternativeName>
</protein>
<keyword evidence="7" id="KW-0548">Nucleotidyltransferase</keyword>
<feature type="domain" description="Ribosomal eL28/Mak16" evidence="17">
    <location>
        <begin position="297"/>
        <end position="404"/>
    </location>
</feature>
<dbReference type="InterPro" id="IPR005248">
    <property type="entry name" value="NadD/NMNAT"/>
</dbReference>
<evidence type="ECO:0000256" key="5">
    <source>
        <dbReference type="ARBA" id="ARBA00022642"/>
    </source>
</evidence>
<feature type="domain" description="Cytidyltransferase-like" evidence="16">
    <location>
        <begin position="62"/>
        <end position="260"/>
    </location>
</feature>
<keyword evidence="6" id="KW-0808">Transferase</keyword>
<keyword evidence="9" id="KW-0067">ATP-binding</keyword>
<dbReference type="SUPFAM" id="SSF52374">
    <property type="entry name" value="Nucleotidylyl transferase"/>
    <property type="match status" value="1"/>
</dbReference>
<gene>
    <name evidence="18" type="ORF">APUTEX25_002294</name>
</gene>
<dbReference type="Gene3D" id="3.40.50.620">
    <property type="entry name" value="HUPs"/>
    <property type="match status" value="1"/>
</dbReference>
<dbReference type="Gene3D" id="3.30.390.110">
    <property type="match status" value="1"/>
</dbReference>
<evidence type="ECO:0000256" key="12">
    <source>
        <dbReference type="ARBA" id="ARBA00074013"/>
    </source>
</evidence>
<dbReference type="PANTHER" id="PTHR12039:SF0">
    <property type="entry name" value="NICOTINAMIDE-NUCLEOTIDE ADENYLYLTRANSFERASE"/>
    <property type="match status" value="1"/>
</dbReference>
<comment type="subcellular location">
    <subcellularLocation>
        <location evidence="2">Mitochondrion</location>
    </subcellularLocation>
</comment>
<dbReference type="InterPro" id="IPR029004">
    <property type="entry name" value="Ribosomal_eL28/Mak16"/>
</dbReference>
<comment type="subunit">
    <text evidence="4">Homotetramer.</text>
</comment>
<dbReference type="PANTHER" id="PTHR12039">
    <property type="entry name" value="NICOTINAMIDE MONONUCLEOTIDE ADENYLYLTRANSFERASE"/>
    <property type="match status" value="1"/>
</dbReference>
<dbReference type="UniPathway" id="UPA00253">
    <property type="reaction ID" value="UER00600"/>
</dbReference>
<keyword evidence="8" id="KW-0547">Nucleotide-binding</keyword>
<evidence type="ECO:0000256" key="8">
    <source>
        <dbReference type="ARBA" id="ARBA00022741"/>
    </source>
</evidence>
<evidence type="ECO:0000259" key="16">
    <source>
        <dbReference type="Pfam" id="PF01467"/>
    </source>
</evidence>
<keyword evidence="11" id="KW-0496">Mitochondrion</keyword>
<dbReference type="InterPro" id="IPR014729">
    <property type="entry name" value="Rossmann-like_a/b/a_fold"/>
</dbReference>
<evidence type="ECO:0000256" key="14">
    <source>
        <dbReference type="ARBA" id="ARBA00079369"/>
    </source>
</evidence>
<dbReference type="InterPro" id="IPR051182">
    <property type="entry name" value="Euk_NMN_adenylyltrnsfrase"/>
</dbReference>
<evidence type="ECO:0000256" key="3">
    <source>
        <dbReference type="ARBA" id="ARBA00004790"/>
    </source>
</evidence>
<evidence type="ECO:0000256" key="11">
    <source>
        <dbReference type="ARBA" id="ARBA00023128"/>
    </source>
</evidence>
<dbReference type="GO" id="GO:0004515">
    <property type="term" value="F:nicotinate-nucleotide adenylyltransferase activity"/>
    <property type="evidence" value="ECO:0007669"/>
    <property type="project" value="TreeGrafter"/>
</dbReference>
<evidence type="ECO:0000256" key="1">
    <source>
        <dbReference type="ARBA" id="ARBA00001946"/>
    </source>
</evidence>
<dbReference type="Pfam" id="PF01467">
    <property type="entry name" value="CTP_transf_like"/>
    <property type="match status" value="1"/>
</dbReference>